<dbReference type="RefSeq" id="WP_036683521.1">
    <property type="nucleotide sequence ID" value="NZ_JNVM01000012.1"/>
</dbReference>
<proteinExistence type="predicted"/>
<dbReference type="SMART" id="SM00267">
    <property type="entry name" value="GGDEF"/>
    <property type="match status" value="1"/>
</dbReference>
<feature type="transmembrane region" description="Helical" evidence="1">
    <location>
        <begin position="120"/>
        <end position="140"/>
    </location>
</feature>
<dbReference type="Pfam" id="PF00990">
    <property type="entry name" value="GGDEF"/>
    <property type="match status" value="1"/>
</dbReference>
<feature type="transmembrane region" description="Helical" evidence="1">
    <location>
        <begin position="50"/>
        <end position="69"/>
    </location>
</feature>
<keyword evidence="1" id="KW-1133">Transmembrane helix</keyword>
<sequence>MFHLSHVLGRIRNRWFAAASFVTGSVWSTHLAVLVFHWDDNVRYDTTLTLISLLAGIMTTFLIFHLALFGNKSRLRLAGGGLLTMIGMATMYITGSEAAIAPDDDRAYFVHSVLRPVDLFLLFGVLAAMCLVYIVAWRAMRLQRQALEKLAYTDPLTGLLNRNAWDRYAEKNTVNRNAAFLFLDLDEFKSVNDTLGHDIGDLLIWEVGQRLKAFQNKHRQIFRLGGDEFLLVALQCSEASAQKTASDILETIKAPYRLAGKVVHVSGSIGICLGSVPGSSCTTMLKNADAAMYRAKLSGRNRFFTYREGTSTFFLSPLRGTGKGLPKSIAKGRGA</sequence>
<evidence type="ECO:0000259" key="2">
    <source>
        <dbReference type="PROSITE" id="PS50887"/>
    </source>
</evidence>
<accession>A0A081P309</accession>
<dbReference type="NCBIfam" id="TIGR00254">
    <property type="entry name" value="GGDEF"/>
    <property type="match status" value="1"/>
</dbReference>
<dbReference type="eggNOG" id="COG5001">
    <property type="taxonomic scope" value="Bacteria"/>
</dbReference>
<dbReference type="PANTHER" id="PTHR46663:SF2">
    <property type="entry name" value="GGDEF DOMAIN-CONTAINING PROTEIN"/>
    <property type="match status" value="1"/>
</dbReference>
<evidence type="ECO:0000313" key="3">
    <source>
        <dbReference type="EMBL" id="KEQ25082.1"/>
    </source>
</evidence>
<evidence type="ECO:0000313" key="4">
    <source>
        <dbReference type="Proteomes" id="UP000028123"/>
    </source>
</evidence>
<dbReference type="InterPro" id="IPR000160">
    <property type="entry name" value="GGDEF_dom"/>
</dbReference>
<dbReference type="Gene3D" id="3.30.70.270">
    <property type="match status" value="1"/>
</dbReference>
<dbReference type="InterPro" id="IPR005330">
    <property type="entry name" value="MHYT_dom"/>
</dbReference>
<comment type="caution">
    <text evidence="3">The sequence shown here is derived from an EMBL/GenBank/DDBJ whole genome shotgun (WGS) entry which is preliminary data.</text>
</comment>
<dbReference type="PANTHER" id="PTHR46663">
    <property type="entry name" value="DIGUANYLATE CYCLASE DGCT-RELATED"/>
    <property type="match status" value="1"/>
</dbReference>
<keyword evidence="1" id="KW-0812">Transmembrane</keyword>
<dbReference type="EMBL" id="JNVM01000012">
    <property type="protein sequence ID" value="KEQ25082.1"/>
    <property type="molecule type" value="Genomic_DNA"/>
</dbReference>
<name>A0A081P309_9BACL</name>
<dbReference type="Pfam" id="PF03707">
    <property type="entry name" value="MHYT"/>
    <property type="match status" value="1"/>
</dbReference>
<reference evidence="3 4" key="1">
    <citation type="submission" date="2014-06" db="EMBL/GenBank/DDBJ databases">
        <title>Draft genome sequence of Paenibacillus sp. MSt1.</title>
        <authorList>
            <person name="Aw Y.K."/>
            <person name="Ong K.S."/>
            <person name="Gan H.M."/>
            <person name="Lee S.M."/>
        </authorList>
    </citation>
    <scope>NUCLEOTIDE SEQUENCE [LARGE SCALE GENOMIC DNA]</scope>
    <source>
        <strain evidence="3 4">MSt1</strain>
    </source>
</reference>
<feature type="transmembrane region" description="Helical" evidence="1">
    <location>
        <begin position="15"/>
        <end position="38"/>
    </location>
</feature>
<dbReference type="InterPro" id="IPR029787">
    <property type="entry name" value="Nucleotide_cyclase"/>
</dbReference>
<evidence type="ECO:0000256" key="1">
    <source>
        <dbReference type="SAM" id="Phobius"/>
    </source>
</evidence>
<dbReference type="SUPFAM" id="SSF55073">
    <property type="entry name" value="Nucleotide cyclase"/>
    <property type="match status" value="1"/>
</dbReference>
<feature type="domain" description="GGDEF" evidence="2">
    <location>
        <begin position="176"/>
        <end position="308"/>
    </location>
</feature>
<dbReference type="PROSITE" id="PS50887">
    <property type="entry name" value="GGDEF"/>
    <property type="match status" value="1"/>
</dbReference>
<dbReference type="InterPro" id="IPR052163">
    <property type="entry name" value="DGC-Regulatory_Protein"/>
</dbReference>
<dbReference type="OrthoDB" id="9759607at2"/>
<protein>
    <recommendedName>
        <fullName evidence="2">GGDEF domain-containing protein</fullName>
    </recommendedName>
</protein>
<gene>
    <name evidence="3" type="ORF">ET33_05155</name>
</gene>
<dbReference type="Proteomes" id="UP000028123">
    <property type="component" value="Unassembled WGS sequence"/>
</dbReference>
<keyword evidence="4" id="KW-1185">Reference proteome</keyword>
<keyword evidence="1" id="KW-0472">Membrane</keyword>
<dbReference type="CDD" id="cd01949">
    <property type="entry name" value="GGDEF"/>
    <property type="match status" value="1"/>
</dbReference>
<organism evidence="3 4">
    <name type="scientific">Paenibacillus tyrfis</name>
    <dbReference type="NCBI Taxonomy" id="1501230"/>
    <lineage>
        <taxon>Bacteria</taxon>
        <taxon>Bacillati</taxon>
        <taxon>Bacillota</taxon>
        <taxon>Bacilli</taxon>
        <taxon>Bacillales</taxon>
        <taxon>Paenibacillaceae</taxon>
        <taxon>Paenibacillus</taxon>
    </lineage>
</organism>
<dbReference type="InterPro" id="IPR043128">
    <property type="entry name" value="Rev_trsase/Diguanyl_cyclase"/>
</dbReference>
<feature type="transmembrane region" description="Helical" evidence="1">
    <location>
        <begin position="81"/>
        <end position="100"/>
    </location>
</feature>
<dbReference type="AlphaFoldDB" id="A0A081P309"/>